<organism evidence="1 2">
    <name type="scientific">Microbacterium lemovicicum</name>
    <dbReference type="NCBI Taxonomy" id="1072463"/>
    <lineage>
        <taxon>Bacteria</taxon>
        <taxon>Bacillati</taxon>
        <taxon>Actinomycetota</taxon>
        <taxon>Actinomycetes</taxon>
        <taxon>Micrococcales</taxon>
        <taxon>Microbacteriaceae</taxon>
        <taxon>Microbacterium</taxon>
    </lineage>
</organism>
<gene>
    <name evidence="1" type="ORF">CVS47_02090</name>
</gene>
<name>A0A3S9WBN7_9MICO</name>
<evidence type="ECO:0000313" key="1">
    <source>
        <dbReference type="EMBL" id="AZS37453.1"/>
    </source>
</evidence>
<proteinExistence type="predicted"/>
<dbReference type="KEGG" id="mlv:CVS47_02090"/>
<dbReference type="EMBL" id="CP031423">
    <property type="protein sequence ID" value="AZS37453.1"/>
    <property type="molecule type" value="Genomic_DNA"/>
</dbReference>
<protein>
    <submittedName>
        <fullName evidence="1">Uncharacterized protein</fullName>
    </submittedName>
</protein>
<keyword evidence="2" id="KW-1185">Reference proteome</keyword>
<evidence type="ECO:0000313" key="2">
    <source>
        <dbReference type="Proteomes" id="UP000276888"/>
    </source>
</evidence>
<reference evidence="1 2" key="1">
    <citation type="submission" date="2018-08" db="EMBL/GenBank/DDBJ databases">
        <title>Microbacterium lemovicicum sp. nov., a bacterium isolated from a natural uranium-rich soil.</title>
        <authorList>
            <person name="ORTET P."/>
        </authorList>
    </citation>
    <scope>NUCLEOTIDE SEQUENCE [LARGE SCALE GENOMIC DNA]</scope>
    <source>
        <strain evidence="1 2">Viu22</strain>
    </source>
</reference>
<dbReference type="RefSeq" id="WP_127096005.1">
    <property type="nucleotide sequence ID" value="NZ_CP031423.1"/>
</dbReference>
<sequence length="72" mass="8050">MKRIDIVYGGRMYSIGGREYEDVKTEIAEGITSRKPQWLVVNDGEGHHRDAHLLLVPGIDVAVIPIPGHDEE</sequence>
<accession>A0A3S9WBN7</accession>
<dbReference type="Proteomes" id="UP000276888">
    <property type="component" value="Chromosome"/>
</dbReference>
<dbReference type="OrthoDB" id="5020792at2"/>
<dbReference type="AlphaFoldDB" id="A0A3S9WBN7"/>